<feature type="coiled-coil region" evidence="1">
    <location>
        <begin position="331"/>
        <end position="358"/>
    </location>
</feature>
<dbReference type="RefSeq" id="WP_132115627.1">
    <property type="nucleotide sequence ID" value="NZ_SMJU01000003.1"/>
</dbReference>
<comment type="caution">
    <text evidence="3">The sequence shown here is derived from an EMBL/GenBank/DDBJ whole genome shotgun (WGS) entry which is preliminary data.</text>
</comment>
<feature type="transmembrane region" description="Helical" evidence="2">
    <location>
        <begin position="58"/>
        <end position="81"/>
    </location>
</feature>
<proteinExistence type="predicted"/>
<accession>A0A4R4KKN3</accession>
<gene>
    <name evidence="3" type="ORF">EZE20_06250</name>
</gene>
<feature type="transmembrane region" description="Helical" evidence="2">
    <location>
        <begin position="36"/>
        <end position="52"/>
    </location>
</feature>
<keyword evidence="2" id="KW-1133">Transmembrane helix</keyword>
<evidence type="ECO:0000313" key="4">
    <source>
        <dbReference type="Proteomes" id="UP000295706"/>
    </source>
</evidence>
<organism evidence="3 4">
    <name type="scientific">Arundinibacter roseus</name>
    <dbReference type="NCBI Taxonomy" id="2070510"/>
    <lineage>
        <taxon>Bacteria</taxon>
        <taxon>Pseudomonadati</taxon>
        <taxon>Bacteroidota</taxon>
        <taxon>Cytophagia</taxon>
        <taxon>Cytophagales</taxon>
        <taxon>Spirosomataceae</taxon>
        <taxon>Arundinibacter</taxon>
    </lineage>
</organism>
<feature type="transmembrane region" description="Helical" evidence="2">
    <location>
        <begin position="127"/>
        <end position="146"/>
    </location>
</feature>
<keyword evidence="1" id="KW-0175">Coiled coil</keyword>
<dbReference type="Pfam" id="PF04087">
    <property type="entry name" value="DUF389"/>
    <property type="match status" value="1"/>
</dbReference>
<feature type="transmembrane region" description="Helical" evidence="2">
    <location>
        <begin position="180"/>
        <end position="203"/>
    </location>
</feature>
<name>A0A4R4KKN3_9BACT</name>
<evidence type="ECO:0000313" key="3">
    <source>
        <dbReference type="EMBL" id="TDB67542.1"/>
    </source>
</evidence>
<reference evidence="3 4" key="1">
    <citation type="submission" date="2019-02" db="EMBL/GenBank/DDBJ databases">
        <title>Arundinibacter roseus gen. nov., sp. nov., a new member of the family Cytophagaceae.</title>
        <authorList>
            <person name="Szuroczki S."/>
            <person name="Khayer B."/>
            <person name="Sproer C."/>
            <person name="Toumi M."/>
            <person name="Szabo A."/>
            <person name="Felfoldi T."/>
            <person name="Schumann P."/>
            <person name="Toth E."/>
        </authorList>
    </citation>
    <scope>NUCLEOTIDE SEQUENCE [LARGE SCALE GENOMIC DNA]</scope>
    <source>
        <strain evidence="3 4">DMA-k-7a</strain>
    </source>
</reference>
<dbReference type="EMBL" id="SMJU01000003">
    <property type="protein sequence ID" value="TDB67542.1"/>
    <property type="molecule type" value="Genomic_DNA"/>
</dbReference>
<dbReference type="NCBIfam" id="TIGR00341">
    <property type="entry name" value="TIGR00341 family protein"/>
    <property type="match status" value="1"/>
</dbReference>
<dbReference type="AlphaFoldDB" id="A0A4R4KKN3"/>
<dbReference type="OrthoDB" id="9790659at2"/>
<evidence type="ECO:0000256" key="1">
    <source>
        <dbReference type="SAM" id="Coils"/>
    </source>
</evidence>
<feature type="transmembrane region" description="Helical" evidence="2">
    <location>
        <begin position="93"/>
        <end position="115"/>
    </location>
</feature>
<dbReference type="PANTHER" id="PTHR20992:SF9">
    <property type="entry name" value="AT15442P-RELATED"/>
    <property type="match status" value="1"/>
</dbReference>
<protein>
    <submittedName>
        <fullName evidence="3">TIGR00341 family protein</fullName>
    </submittedName>
</protein>
<keyword evidence="4" id="KW-1185">Reference proteome</keyword>
<sequence length="438" mass="49319">MRTKLFSYLNLDSDVENFDSIHATIERDINFKGTNLWILSFAIIVASVGLNMNSTAVIIGAMLISPLMGPINGMGYSIATYNLPLFRRSLKNFLFAVAASLVASTLYFVISPVSTAHSELLARTSPTIYDVIIAFFGGMAGVVAISSRFKGNVIPGVAIATALMPPLCTAGYGLATGQFVYFFGAFYLFTINTVYIAISSVVISQILKFPIRTVVEEKEKKRINQWITVIIIITLIPSLYFGYELVQRERFNENADRFIKSVSIIEGNYLLNQDVNPGKRTIRLVYWGNSLSEKQKRSIIERASSFSLDSSLIQLEQGFSLLDEKKNVDEISKLNSEINRLKMVLSKKEQDADSLRIRLEIGKQLLTEVKAFYPQVTTCSYAEAKSYDDSTKKYVQEPLVIFISRKEDFSTADRAKLQTWLKNRLNNKTARAYFETRK</sequence>
<feature type="transmembrane region" description="Helical" evidence="2">
    <location>
        <begin position="153"/>
        <end position="174"/>
    </location>
</feature>
<keyword evidence="2" id="KW-0472">Membrane</keyword>
<dbReference type="Proteomes" id="UP000295706">
    <property type="component" value="Unassembled WGS sequence"/>
</dbReference>
<feature type="transmembrane region" description="Helical" evidence="2">
    <location>
        <begin position="223"/>
        <end position="243"/>
    </location>
</feature>
<keyword evidence="2" id="KW-0812">Transmembrane</keyword>
<evidence type="ECO:0000256" key="2">
    <source>
        <dbReference type="SAM" id="Phobius"/>
    </source>
</evidence>
<dbReference type="PANTHER" id="PTHR20992">
    <property type="entry name" value="AT15442P-RELATED"/>
    <property type="match status" value="1"/>
</dbReference>
<dbReference type="InterPro" id="IPR005240">
    <property type="entry name" value="DUF389"/>
</dbReference>